<evidence type="ECO:0000313" key="4">
    <source>
        <dbReference type="EMBL" id="KAF0032029.1"/>
    </source>
</evidence>
<reference evidence="2 5" key="1">
    <citation type="submission" date="2017-12" db="EMBL/GenBank/DDBJ databases">
        <title>Integrating genomic resources of turbot (Scophthalmus maximus) in depth evaluation of genetic and physical mapping variation across individuals.</title>
        <authorList>
            <person name="Martinez P."/>
        </authorList>
    </citation>
    <scope>NUCLEOTIDE SEQUENCE [LARGE SCALE GENOMIC DNA]</scope>
</reference>
<evidence type="ECO:0000313" key="5">
    <source>
        <dbReference type="Proteomes" id="UP000246464"/>
    </source>
</evidence>
<protein>
    <submittedName>
        <fullName evidence="2">Putative leucine-rich repeat-containing protein DDB G0290503</fullName>
    </submittedName>
</protein>
<dbReference type="Proteomes" id="UP000438429">
    <property type="component" value="Unassembled WGS sequence"/>
</dbReference>
<gene>
    <name evidence="4" type="ORF">F2P81_016584</name>
    <name evidence="3" type="ORF">F2P81_026102</name>
    <name evidence="2" type="ORF">SMAX5B_008086</name>
</gene>
<dbReference type="Proteomes" id="UP000246464">
    <property type="component" value="Chromosome 16"/>
</dbReference>
<accession>A0A2U9CHA6</accession>
<reference evidence="3 6" key="2">
    <citation type="submission" date="2019-06" db="EMBL/GenBank/DDBJ databases">
        <title>Draft genomes of female and male turbot (Scophthalmus maximus).</title>
        <authorList>
            <person name="Xu H."/>
            <person name="Xu X.-W."/>
            <person name="Shao C."/>
            <person name="Chen S."/>
        </authorList>
    </citation>
    <scope>NUCLEOTIDE SEQUENCE [LARGE SCALE GENOMIC DNA]</scope>
    <source>
        <strain evidence="3">Ysfricsl-2016a</strain>
        <tissue evidence="3">Blood</tissue>
    </source>
</reference>
<evidence type="ECO:0000256" key="1">
    <source>
        <dbReference type="SAM" id="Coils"/>
    </source>
</evidence>
<dbReference type="EMBL" id="CP026258">
    <property type="protein sequence ID" value="AWP15858.1"/>
    <property type="molecule type" value="Genomic_DNA"/>
</dbReference>
<organism evidence="2 5">
    <name type="scientific">Scophthalmus maximus</name>
    <name type="common">Turbot</name>
    <name type="synonym">Psetta maxima</name>
    <dbReference type="NCBI Taxonomy" id="52904"/>
    <lineage>
        <taxon>Eukaryota</taxon>
        <taxon>Metazoa</taxon>
        <taxon>Chordata</taxon>
        <taxon>Craniata</taxon>
        <taxon>Vertebrata</taxon>
        <taxon>Euteleostomi</taxon>
        <taxon>Actinopterygii</taxon>
        <taxon>Neopterygii</taxon>
        <taxon>Teleostei</taxon>
        <taxon>Neoteleostei</taxon>
        <taxon>Acanthomorphata</taxon>
        <taxon>Carangaria</taxon>
        <taxon>Pleuronectiformes</taxon>
        <taxon>Pleuronectoidei</taxon>
        <taxon>Scophthalmidae</taxon>
        <taxon>Scophthalmus</taxon>
    </lineage>
</organism>
<name>A0A2U9CHA6_SCOMX</name>
<dbReference type="AlphaFoldDB" id="A0A2U9CHA6"/>
<evidence type="ECO:0000313" key="2">
    <source>
        <dbReference type="EMBL" id="AWP15858.1"/>
    </source>
</evidence>
<evidence type="ECO:0000313" key="6">
    <source>
        <dbReference type="Proteomes" id="UP000438429"/>
    </source>
</evidence>
<evidence type="ECO:0000313" key="3">
    <source>
        <dbReference type="EMBL" id="KAF0021645.1"/>
    </source>
</evidence>
<keyword evidence="5" id="KW-1185">Reference proteome</keyword>
<proteinExistence type="predicted"/>
<dbReference type="EMBL" id="VEVO01003608">
    <property type="protein sequence ID" value="KAF0021645.1"/>
    <property type="molecule type" value="Genomic_DNA"/>
</dbReference>
<keyword evidence="1" id="KW-0175">Coiled coil</keyword>
<dbReference type="EMBL" id="VEVO01000014">
    <property type="protein sequence ID" value="KAF0032029.1"/>
    <property type="molecule type" value="Genomic_DNA"/>
</dbReference>
<feature type="coiled-coil region" evidence="1">
    <location>
        <begin position="20"/>
        <end position="47"/>
    </location>
</feature>
<sequence>MDSNSIAWFDMVDVEVHDSDDLLKAELEQAEQDLASQAKRVSELTTELGMKTKEKQKWFNAAGEAHLDVMVSELTTMLDMETEKNKSLSEQVEQLSAELQTERNWSLETIDQMEKQHHYHQQELLEAKQCNAVQVAHLHEFVGLQKSNFDLNYKLQYEKNLNRALQREAARLSTDLETEIKKNNDLSRLGESVQAKLQKEWTWKLELIDHLQALKEANVETEDPESNQP</sequence>